<reference evidence="1 2" key="1">
    <citation type="submission" date="2021-06" db="EMBL/GenBank/DDBJ databases">
        <title>Caerostris extrusa draft genome.</title>
        <authorList>
            <person name="Kono N."/>
            <person name="Arakawa K."/>
        </authorList>
    </citation>
    <scope>NUCLEOTIDE SEQUENCE [LARGE SCALE GENOMIC DNA]</scope>
</reference>
<sequence length="131" mass="15672">MCRFSMGELLAFHAELHYFYCDSDERNENGGVSKKLPLWVHHFRYVVKKKGNKKASFDRFFPLQCTNLLYFVVSDQHRWRSTKGRSWHTEILKLWANCIRMMNGIGMPSDFVQANPKYKFMECYLYGYTSF</sequence>
<dbReference type="AlphaFoldDB" id="A0AAV4XFH9"/>
<comment type="caution">
    <text evidence="1">The sequence shown here is derived from an EMBL/GenBank/DDBJ whole genome shotgun (WGS) entry which is preliminary data.</text>
</comment>
<accession>A0AAV4XFH9</accession>
<evidence type="ECO:0000313" key="1">
    <source>
        <dbReference type="EMBL" id="GIY92745.1"/>
    </source>
</evidence>
<evidence type="ECO:0008006" key="3">
    <source>
        <dbReference type="Google" id="ProtNLM"/>
    </source>
</evidence>
<organism evidence="1 2">
    <name type="scientific">Caerostris extrusa</name>
    <name type="common">Bark spider</name>
    <name type="synonym">Caerostris bankana</name>
    <dbReference type="NCBI Taxonomy" id="172846"/>
    <lineage>
        <taxon>Eukaryota</taxon>
        <taxon>Metazoa</taxon>
        <taxon>Ecdysozoa</taxon>
        <taxon>Arthropoda</taxon>
        <taxon>Chelicerata</taxon>
        <taxon>Arachnida</taxon>
        <taxon>Araneae</taxon>
        <taxon>Araneomorphae</taxon>
        <taxon>Entelegynae</taxon>
        <taxon>Araneoidea</taxon>
        <taxon>Araneidae</taxon>
        <taxon>Caerostris</taxon>
    </lineage>
</organism>
<dbReference type="Proteomes" id="UP001054945">
    <property type="component" value="Unassembled WGS sequence"/>
</dbReference>
<keyword evidence="2" id="KW-1185">Reference proteome</keyword>
<evidence type="ECO:0000313" key="2">
    <source>
        <dbReference type="Proteomes" id="UP001054945"/>
    </source>
</evidence>
<name>A0AAV4XFH9_CAEEX</name>
<protein>
    <recommendedName>
        <fullName evidence="3">Maturase K</fullName>
    </recommendedName>
</protein>
<gene>
    <name evidence="1" type="ORF">CEXT_541291</name>
</gene>
<dbReference type="EMBL" id="BPLR01017581">
    <property type="protein sequence ID" value="GIY92745.1"/>
    <property type="molecule type" value="Genomic_DNA"/>
</dbReference>
<proteinExistence type="predicted"/>